<accession>A0A6J5GS11</accession>
<dbReference type="Proteomes" id="UP000494252">
    <property type="component" value="Unassembled WGS sequence"/>
</dbReference>
<dbReference type="EMBL" id="CADIKI010000020">
    <property type="protein sequence ID" value="CAB3804396.1"/>
    <property type="molecule type" value="Genomic_DNA"/>
</dbReference>
<proteinExistence type="predicted"/>
<evidence type="ECO:0000313" key="3">
    <source>
        <dbReference type="Proteomes" id="UP000494252"/>
    </source>
</evidence>
<keyword evidence="1" id="KW-0732">Signal</keyword>
<reference evidence="2 3" key="1">
    <citation type="submission" date="2020-04" db="EMBL/GenBank/DDBJ databases">
        <authorList>
            <person name="De Canck E."/>
        </authorList>
    </citation>
    <scope>NUCLEOTIDE SEQUENCE [LARGE SCALE GENOMIC DNA]</scope>
    <source>
        <strain evidence="2 3">LMG 27177</strain>
    </source>
</reference>
<protein>
    <submittedName>
        <fullName evidence="2">Uncharacterized protein</fullName>
    </submittedName>
</protein>
<evidence type="ECO:0000313" key="2">
    <source>
        <dbReference type="EMBL" id="CAB3804396.1"/>
    </source>
</evidence>
<evidence type="ECO:0000256" key="1">
    <source>
        <dbReference type="SAM" id="SignalP"/>
    </source>
</evidence>
<feature type="chain" id="PRO_5027040981" evidence="1">
    <location>
        <begin position="24"/>
        <end position="136"/>
    </location>
</feature>
<keyword evidence="3" id="KW-1185">Reference proteome</keyword>
<dbReference type="AlphaFoldDB" id="A0A6J5GS11"/>
<sequence>MRTVGSALTAVVIAAALSTVAHAVTAADPVLRGTAGNVQRLPYIPDQIYDLAVADRTLLAIAFPCDEHIKTFAQSTAPVFHVRRTGDTWQVTADRPGEKMRPNVTTTRGTYHLQIVSIDDALRAAHIVHFVTPSAY</sequence>
<organism evidence="2 3">
    <name type="scientific">Paraburkholderia fynbosensis</name>
    <dbReference type="NCBI Taxonomy" id="1200993"/>
    <lineage>
        <taxon>Bacteria</taxon>
        <taxon>Pseudomonadati</taxon>
        <taxon>Pseudomonadota</taxon>
        <taxon>Betaproteobacteria</taxon>
        <taxon>Burkholderiales</taxon>
        <taxon>Burkholderiaceae</taxon>
        <taxon>Paraburkholderia</taxon>
    </lineage>
</organism>
<name>A0A6J5GS11_9BURK</name>
<gene>
    <name evidence="2" type="ORF">LMG27177_05633</name>
</gene>
<feature type="signal peptide" evidence="1">
    <location>
        <begin position="1"/>
        <end position="23"/>
    </location>
</feature>